<feature type="compositionally biased region" description="Low complexity" evidence="2">
    <location>
        <begin position="193"/>
        <end position="205"/>
    </location>
</feature>
<evidence type="ECO:0000256" key="1">
    <source>
        <dbReference type="PROSITE-ProRule" id="PRU00042"/>
    </source>
</evidence>
<dbReference type="OrthoDB" id="18440at2759"/>
<dbReference type="PROSITE" id="PS00028">
    <property type="entry name" value="ZINC_FINGER_C2H2_1"/>
    <property type="match status" value="1"/>
</dbReference>
<dbReference type="Proteomes" id="UP000748756">
    <property type="component" value="Unassembled WGS sequence"/>
</dbReference>
<evidence type="ECO:0000256" key="2">
    <source>
        <dbReference type="SAM" id="MobiDB-lite"/>
    </source>
</evidence>
<feature type="region of interest" description="Disordered" evidence="2">
    <location>
        <begin position="289"/>
        <end position="310"/>
    </location>
</feature>
<comment type="caution">
    <text evidence="4">The sequence shown here is derived from an EMBL/GenBank/DDBJ whole genome shotgun (WGS) entry which is preliminary data.</text>
</comment>
<accession>A0A9P5RP66</accession>
<gene>
    <name evidence="4" type="ORF">BG015_002314</name>
</gene>
<dbReference type="EMBL" id="JAAAUQ010001453">
    <property type="protein sequence ID" value="KAF9138635.1"/>
    <property type="molecule type" value="Genomic_DNA"/>
</dbReference>
<protein>
    <recommendedName>
        <fullName evidence="3">C2H2-type domain-containing protein</fullName>
    </recommendedName>
</protein>
<name>A0A9P5RP66_9FUNG</name>
<keyword evidence="1" id="KW-0862">Zinc</keyword>
<sequence>MEIDPPTFLQSAGTPTPPGVETNSRSSLDVFPRKRPLHQDDPFFQEGAYEYKAAWLRLEDADAYIPDLNEPEDNTHRTVAQACHYGSCHGEKTFSSAAMYEHHFDTNHRHICQTCKKAFPGEKWLVLHIREVHDVLVRIQRERGERTKRRMHLIDKHQYPKHFNFSVVVTGVTSSAERTASIQKQNAREARKQGQQKPNQHQQQQHHAKDHEMVDEHSMEVEHSTFPTQDPRTFNSSRGKSATPDPGTLTPAIAAPRTVKKNAFQQYRSQDTKPKPSPRRLSIIRGHTDMDMDAPSTPSASGPTSVVSTGASSQLDFDMDQLQISMSRLMVPRSVAMKMTAKPRTPNNNNNTPTLATTTNNNNETLG</sequence>
<evidence type="ECO:0000313" key="5">
    <source>
        <dbReference type="Proteomes" id="UP000748756"/>
    </source>
</evidence>
<keyword evidence="1" id="KW-0863">Zinc-finger</keyword>
<organism evidence="4 5">
    <name type="scientific">Linnemannia schmuckeri</name>
    <dbReference type="NCBI Taxonomy" id="64567"/>
    <lineage>
        <taxon>Eukaryota</taxon>
        <taxon>Fungi</taxon>
        <taxon>Fungi incertae sedis</taxon>
        <taxon>Mucoromycota</taxon>
        <taxon>Mortierellomycotina</taxon>
        <taxon>Mortierellomycetes</taxon>
        <taxon>Mortierellales</taxon>
        <taxon>Mortierellaceae</taxon>
        <taxon>Linnemannia</taxon>
    </lineage>
</organism>
<dbReference type="PROSITE" id="PS50157">
    <property type="entry name" value="ZINC_FINGER_C2H2_2"/>
    <property type="match status" value="1"/>
</dbReference>
<dbReference type="PANTHER" id="PTHR21354:SF0">
    <property type="entry name" value="ZINC FINGER PROTEIN 511"/>
    <property type="match status" value="1"/>
</dbReference>
<reference evidence="4" key="1">
    <citation type="journal article" date="2020" name="Fungal Divers.">
        <title>Resolving the Mortierellaceae phylogeny through synthesis of multi-gene phylogenetics and phylogenomics.</title>
        <authorList>
            <person name="Vandepol N."/>
            <person name="Liber J."/>
            <person name="Desiro A."/>
            <person name="Na H."/>
            <person name="Kennedy M."/>
            <person name="Barry K."/>
            <person name="Grigoriev I.V."/>
            <person name="Miller A.N."/>
            <person name="O'Donnell K."/>
            <person name="Stajich J.E."/>
            <person name="Bonito G."/>
        </authorList>
    </citation>
    <scope>NUCLEOTIDE SEQUENCE</scope>
    <source>
        <strain evidence="4">NRRL 6426</strain>
    </source>
</reference>
<proteinExistence type="predicted"/>
<feature type="region of interest" description="Disordered" evidence="2">
    <location>
        <begin position="178"/>
        <end position="258"/>
    </location>
</feature>
<keyword evidence="1" id="KW-0479">Metal-binding</keyword>
<feature type="compositionally biased region" description="Low complexity" evidence="2">
    <location>
        <begin position="345"/>
        <end position="367"/>
    </location>
</feature>
<feature type="region of interest" description="Disordered" evidence="2">
    <location>
        <begin position="1"/>
        <end position="34"/>
    </location>
</feature>
<dbReference type="AlphaFoldDB" id="A0A9P5RP66"/>
<dbReference type="GO" id="GO:0008270">
    <property type="term" value="F:zinc ion binding"/>
    <property type="evidence" value="ECO:0007669"/>
    <property type="project" value="UniProtKB-KW"/>
</dbReference>
<feature type="compositionally biased region" description="Low complexity" evidence="2">
    <location>
        <begin position="294"/>
        <end position="310"/>
    </location>
</feature>
<feature type="domain" description="C2H2-type" evidence="3">
    <location>
        <begin position="110"/>
        <end position="133"/>
    </location>
</feature>
<feature type="compositionally biased region" description="Polar residues" evidence="2">
    <location>
        <begin position="225"/>
        <end position="240"/>
    </location>
</feature>
<feature type="compositionally biased region" description="Basic and acidic residues" evidence="2">
    <location>
        <begin position="207"/>
        <end position="223"/>
    </location>
</feature>
<dbReference type="InterPro" id="IPR013087">
    <property type="entry name" value="Znf_C2H2_type"/>
</dbReference>
<evidence type="ECO:0000313" key="4">
    <source>
        <dbReference type="EMBL" id="KAF9138635.1"/>
    </source>
</evidence>
<keyword evidence="5" id="KW-1185">Reference proteome</keyword>
<evidence type="ECO:0000259" key="3">
    <source>
        <dbReference type="PROSITE" id="PS50157"/>
    </source>
</evidence>
<feature type="region of interest" description="Disordered" evidence="2">
    <location>
        <begin position="341"/>
        <end position="367"/>
    </location>
</feature>
<dbReference type="SMART" id="SM00355">
    <property type="entry name" value="ZnF_C2H2"/>
    <property type="match status" value="2"/>
</dbReference>
<dbReference type="InterPro" id="IPR039258">
    <property type="entry name" value="ZNF511"/>
</dbReference>
<dbReference type="PANTHER" id="PTHR21354">
    <property type="entry name" value="ZINC FINGER PROTEIN 511"/>
    <property type="match status" value="1"/>
</dbReference>